<dbReference type="Proteomes" id="UP000029567">
    <property type="component" value="Unassembled WGS sequence"/>
</dbReference>
<gene>
    <name evidence="1" type="ORF">P245_07450</name>
</gene>
<comment type="caution">
    <text evidence="1">The sequence shown here is derived from an EMBL/GenBank/DDBJ whole genome shotgun (WGS) entry which is preliminary data.</text>
</comment>
<sequence>MQEWEYTRIGTWLINAVHANGEFGHVSPLRNSRELDTSPATHQAHNRATPDEAYFAALPFAQMQAA</sequence>
<name>A0A0E3C4X2_9BURK</name>
<protein>
    <submittedName>
        <fullName evidence="1">Uncharacterized protein</fullName>
    </submittedName>
</protein>
<dbReference type="AlphaFoldDB" id="A0A0E3C4X2"/>
<dbReference type="EMBL" id="AWTN01000071">
    <property type="protein sequence ID" value="KGG94395.1"/>
    <property type="molecule type" value="Genomic_DNA"/>
</dbReference>
<reference evidence="1 2" key="1">
    <citation type="submission" date="2013-09" db="EMBL/GenBank/DDBJ databases">
        <title>High correlation between genotypes and phenotypes of environmental bacteria Comamonas testosteroni strains.</title>
        <authorList>
            <person name="Liu L."/>
            <person name="Zhu W."/>
            <person name="Xia X."/>
            <person name="Xu B."/>
            <person name="Luo M."/>
            <person name="Wang G."/>
        </authorList>
    </citation>
    <scope>NUCLEOTIDE SEQUENCE [LARGE SCALE GENOMIC DNA]</scope>
    <source>
        <strain evidence="1 2">JL14</strain>
    </source>
</reference>
<proteinExistence type="predicted"/>
<evidence type="ECO:0000313" key="2">
    <source>
        <dbReference type="Proteomes" id="UP000029567"/>
    </source>
</evidence>
<accession>A0A176TPT3</accession>
<evidence type="ECO:0000313" key="1">
    <source>
        <dbReference type="EMBL" id="KGG94395.1"/>
    </source>
</evidence>
<organism evidence="1 2">
    <name type="scientific">Comamonas thiooxydans</name>
    <dbReference type="NCBI Taxonomy" id="363952"/>
    <lineage>
        <taxon>Bacteria</taxon>
        <taxon>Pseudomonadati</taxon>
        <taxon>Pseudomonadota</taxon>
        <taxon>Betaproteobacteria</taxon>
        <taxon>Burkholderiales</taxon>
        <taxon>Comamonadaceae</taxon>
        <taxon>Comamonas</taxon>
    </lineage>
</organism>
<accession>A0A0E3C4X2</accession>